<evidence type="ECO:0000313" key="4">
    <source>
        <dbReference type="EMBL" id="GCF12529.1"/>
    </source>
</evidence>
<dbReference type="PANTHER" id="PTHR48090">
    <property type="entry name" value="UNDECAPRENYL-PHOSPHATE 4-DEOXY-4-FORMAMIDO-L-ARABINOSE TRANSFERASE-RELATED"/>
    <property type="match status" value="1"/>
</dbReference>
<dbReference type="InterPro" id="IPR050256">
    <property type="entry name" value="Glycosyltransferase_2"/>
</dbReference>
<dbReference type="GO" id="GO:0016757">
    <property type="term" value="F:glycosyltransferase activity"/>
    <property type="evidence" value="ECO:0007669"/>
    <property type="project" value="InterPro"/>
</dbReference>
<dbReference type="CDD" id="cd04179">
    <property type="entry name" value="DPM_DPG-synthase_like"/>
    <property type="match status" value="1"/>
</dbReference>
<dbReference type="Gene3D" id="3.90.550.10">
    <property type="entry name" value="Spore Coat Polysaccharide Biosynthesis Protein SpsA, Chain A"/>
    <property type="match status" value="1"/>
</dbReference>
<dbReference type="InterPro" id="IPR029044">
    <property type="entry name" value="Nucleotide-diphossugar_trans"/>
</dbReference>
<keyword evidence="2" id="KW-1133">Transmembrane helix</keyword>
<dbReference type="PANTHER" id="PTHR48090:SF7">
    <property type="entry name" value="RFBJ PROTEIN"/>
    <property type="match status" value="1"/>
</dbReference>
<dbReference type="SUPFAM" id="SSF53448">
    <property type="entry name" value="Nucleotide-diphospho-sugar transferases"/>
    <property type="match status" value="1"/>
</dbReference>
<gene>
    <name evidence="4" type="ORF">Harman_04640</name>
</gene>
<dbReference type="AlphaFoldDB" id="A0A4C2EJU3"/>
<sequence>MADRDDVCILLPTYNEAETIESVVSGFREQGFDNVLVIDGGSTDGTQDRAESAGARVVEQSGSGKGQAVREAVTRHIEQPYVLMADGDATYRPEEADRLLEPLLSGQAAHIIGNRFADMQPGAMTKLNQIGNRIINRAFETIHGRDLTDILSGYRAFTRQSFQRSSLTASGFGIETEMAVECVKHNISTAVVPITYQPRPDESDTNLRPFRDGATIILTLYQMAKTNNPLFYFGSVGLGSTVVGFGLGAFVAYDWVVNGISHEVIAVVGSFAILLGIQLLMFGVLSDMLVAVNREQTRRLEDIAVQLTRENRARPADVFDDQQIDDADRSDGGQPDHADTGTSDRVEDGDAETEPAVSTHQPDE</sequence>
<evidence type="ECO:0000256" key="2">
    <source>
        <dbReference type="SAM" id="Phobius"/>
    </source>
</evidence>
<reference evidence="4 5" key="1">
    <citation type="submission" date="2019-02" db="EMBL/GenBank/DDBJ databases">
        <title>Haloarcula mannanilyticum sp. nov., a mannan degrading haloarchaeon isolated from commercial salt.</title>
        <authorList>
            <person name="Enomoto S."/>
            <person name="Shimane Y."/>
            <person name="Kamekura M."/>
            <person name="Ito T."/>
            <person name="Moriya O."/>
            <person name="Ihara K."/>
            <person name="Takahashi-Ando N."/>
            <person name="Fukushima Y."/>
            <person name="Yoshida Y."/>
            <person name="Usama R."/>
            <person name="Takai K."/>
            <person name="Minegishi H."/>
        </authorList>
    </citation>
    <scope>NUCLEOTIDE SEQUENCE [LARGE SCALE GENOMIC DNA]</scope>
    <source>
        <strain evidence="4 5">MD130-1</strain>
    </source>
</reference>
<dbReference type="OrthoDB" id="103472at2157"/>
<comment type="caution">
    <text evidence="4">The sequence shown here is derived from an EMBL/GenBank/DDBJ whole genome shotgun (WGS) entry which is preliminary data.</text>
</comment>
<name>A0A4C2EJU3_9EURY</name>
<dbReference type="NCBIfam" id="TIGR04182">
    <property type="entry name" value="glyco_TIGR04182"/>
    <property type="match status" value="1"/>
</dbReference>
<feature type="transmembrane region" description="Helical" evidence="2">
    <location>
        <begin position="230"/>
        <end position="253"/>
    </location>
</feature>
<accession>A0A4C2EJU3</accession>
<dbReference type="InterPro" id="IPR026456">
    <property type="entry name" value="GCTrfase_AglJ"/>
</dbReference>
<organism evidence="4 5">
    <name type="scientific">Haloarcula mannanilytica</name>
    <dbReference type="NCBI Taxonomy" id="2509225"/>
    <lineage>
        <taxon>Archaea</taxon>
        <taxon>Methanobacteriati</taxon>
        <taxon>Methanobacteriota</taxon>
        <taxon>Stenosarchaea group</taxon>
        <taxon>Halobacteria</taxon>
        <taxon>Halobacteriales</taxon>
        <taxon>Haloarculaceae</taxon>
        <taxon>Haloarcula</taxon>
    </lineage>
</organism>
<protein>
    <submittedName>
        <fullName evidence="4">Glycosyltransferase, TIGR04182 family</fullName>
    </submittedName>
</protein>
<dbReference type="Proteomes" id="UP000304382">
    <property type="component" value="Unassembled WGS sequence"/>
</dbReference>
<keyword evidence="2" id="KW-0472">Membrane</keyword>
<dbReference type="RefSeq" id="WP_137682215.1">
    <property type="nucleotide sequence ID" value="NZ_BIXZ01000001.1"/>
</dbReference>
<evidence type="ECO:0000256" key="1">
    <source>
        <dbReference type="SAM" id="MobiDB-lite"/>
    </source>
</evidence>
<dbReference type="Pfam" id="PF00535">
    <property type="entry name" value="Glycos_transf_2"/>
    <property type="match status" value="1"/>
</dbReference>
<keyword evidence="2" id="KW-0812">Transmembrane</keyword>
<evidence type="ECO:0000259" key="3">
    <source>
        <dbReference type="Pfam" id="PF00535"/>
    </source>
</evidence>
<feature type="transmembrane region" description="Helical" evidence="2">
    <location>
        <begin position="265"/>
        <end position="290"/>
    </location>
</feature>
<keyword evidence="4" id="KW-0808">Transferase</keyword>
<evidence type="ECO:0000313" key="5">
    <source>
        <dbReference type="Proteomes" id="UP000304382"/>
    </source>
</evidence>
<feature type="region of interest" description="Disordered" evidence="1">
    <location>
        <begin position="316"/>
        <end position="364"/>
    </location>
</feature>
<keyword evidence="5" id="KW-1185">Reference proteome</keyword>
<dbReference type="EMBL" id="BIXZ01000001">
    <property type="protein sequence ID" value="GCF12529.1"/>
    <property type="molecule type" value="Genomic_DNA"/>
</dbReference>
<feature type="compositionally biased region" description="Basic and acidic residues" evidence="1">
    <location>
        <begin position="326"/>
        <end position="348"/>
    </location>
</feature>
<feature type="domain" description="Glycosyltransferase 2-like" evidence="3">
    <location>
        <begin position="8"/>
        <end position="162"/>
    </location>
</feature>
<dbReference type="InterPro" id="IPR001173">
    <property type="entry name" value="Glyco_trans_2-like"/>
</dbReference>
<proteinExistence type="predicted"/>